<gene>
    <name evidence="6" type="ORF">PVAG01_04149</name>
</gene>
<feature type="domain" description="DUF7613" evidence="4">
    <location>
        <begin position="501"/>
        <end position="650"/>
    </location>
</feature>
<name>A0ABR4PNS8_9HELO</name>
<evidence type="ECO:0000259" key="2">
    <source>
        <dbReference type="Pfam" id="PF24586"/>
    </source>
</evidence>
<comment type="caution">
    <text evidence="6">The sequence shown here is derived from an EMBL/GenBank/DDBJ whole genome shotgun (WGS) entry which is preliminary data.</text>
</comment>
<evidence type="ECO:0000259" key="5">
    <source>
        <dbReference type="Pfam" id="PF24589"/>
    </source>
</evidence>
<evidence type="ECO:0000313" key="6">
    <source>
        <dbReference type="EMBL" id="KAL3424868.1"/>
    </source>
</evidence>
<dbReference type="Pfam" id="PF24587">
    <property type="entry name" value="DUF7612"/>
    <property type="match status" value="1"/>
</dbReference>
<proteinExistence type="predicted"/>
<accession>A0ABR4PNS8</accession>
<dbReference type="Proteomes" id="UP001629113">
    <property type="component" value="Unassembled WGS sequence"/>
</dbReference>
<dbReference type="Pfam" id="PF24589">
    <property type="entry name" value="DUF7614"/>
    <property type="match status" value="1"/>
</dbReference>
<dbReference type="EMBL" id="JBFCZG010000003">
    <property type="protein sequence ID" value="KAL3424868.1"/>
    <property type="molecule type" value="Genomic_DNA"/>
</dbReference>
<dbReference type="Pfam" id="PF24588">
    <property type="entry name" value="DUF7613"/>
    <property type="match status" value="1"/>
</dbReference>
<evidence type="ECO:0000256" key="1">
    <source>
        <dbReference type="SAM" id="MobiDB-lite"/>
    </source>
</evidence>
<dbReference type="InterPro" id="IPR056031">
    <property type="entry name" value="DUF7612"/>
</dbReference>
<feature type="domain" description="DUF7614" evidence="5">
    <location>
        <begin position="656"/>
        <end position="790"/>
    </location>
</feature>
<evidence type="ECO:0000259" key="4">
    <source>
        <dbReference type="Pfam" id="PF24588"/>
    </source>
</evidence>
<feature type="region of interest" description="Disordered" evidence="1">
    <location>
        <begin position="12"/>
        <end position="52"/>
    </location>
</feature>
<feature type="compositionally biased region" description="Polar residues" evidence="1">
    <location>
        <begin position="41"/>
        <end position="52"/>
    </location>
</feature>
<keyword evidence="7" id="KW-1185">Reference proteome</keyword>
<organism evidence="6 7">
    <name type="scientific">Phlyctema vagabunda</name>
    <dbReference type="NCBI Taxonomy" id="108571"/>
    <lineage>
        <taxon>Eukaryota</taxon>
        <taxon>Fungi</taxon>
        <taxon>Dikarya</taxon>
        <taxon>Ascomycota</taxon>
        <taxon>Pezizomycotina</taxon>
        <taxon>Leotiomycetes</taxon>
        <taxon>Helotiales</taxon>
        <taxon>Dermateaceae</taxon>
        <taxon>Phlyctema</taxon>
    </lineage>
</organism>
<protein>
    <submittedName>
        <fullName evidence="6">Uncharacterized protein</fullName>
    </submittedName>
</protein>
<dbReference type="Pfam" id="PF24586">
    <property type="entry name" value="DUF7611"/>
    <property type="match status" value="1"/>
</dbReference>
<dbReference type="InterPro" id="IPR056033">
    <property type="entry name" value="DUF7614"/>
</dbReference>
<feature type="domain" description="DUF7611" evidence="2">
    <location>
        <begin position="210"/>
        <end position="362"/>
    </location>
</feature>
<reference evidence="6 7" key="1">
    <citation type="submission" date="2024-06" db="EMBL/GenBank/DDBJ databases">
        <title>Complete genome of Phlyctema vagabunda strain 19-DSS-EL-015.</title>
        <authorList>
            <person name="Fiorenzani C."/>
        </authorList>
    </citation>
    <scope>NUCLEOTIDE SEQUENCE [LARGE SCALE GENOMIC DNA]</scope>
    <source>
        <strain evidence="6 7">19-DSS-EL-015</strain>
    </source>
</reference>
<sequence length="804" mass="90374">MQQLHINTLRNSFISTSPNDLPPQLQAGPRPETPRSPAEHSPSNTTPSLSRGSSTLTIQAAALAVGDEALKEFSRRSAHLFTLFRLSTESLKPISVCSLEELARAALWWFIKGRMDLEATVRDRPATPEAQKHSFFKRQQAHADLAKALWIVEQIMPQRPEILSQQSEQGPDVTDVVDAQNAVLMGLRKLTMSMQRNNFLPPDPDDAPLQQGLDPSIWVRDDGNLSLVSNQKNSFAMKLLDAFPLGDTNQIFSYSRIFVQATLMEEDGSQQYRSSCLTSVIRVQNEKKLRVLIASANGTINFCLQGDRTQGPIWEDVAWKGKSSIVDIRLPRGFLLRLQCDPHDFRALWAIYDYQNTIHASLFQQQNEEVAFETKVKSFQMFDQSPHSHAFPKEPVPGCQVRIFEKVLVEKAAGGTRRFHRGFRIAVVTGQKTKNLSGINQDFLPTLPFQFGFLRGEGGLPAFLLKIDDGKKKASMVFTFNEVEERAALHARLAGMALVQPEAVVAEVRLKEVAISSPSEHARQPDVLQNLDWQMIRIINEDEGDFQSNKTILSDSLRMVLDFKAGTFTDRINVGTGEMKLRLDVGATNDIKIIRQPQEDMTIALSEGQTPKDSPYQLTEVLQTVAKGETIRRYAFPTREELHLFQAALTGFKVMYDGNAISFNISRRRMVVPIYKKWDAATTRIQVIQREKVVQLVAFFENFNHGDCMNFILKGTDIFETSSKSSKYYLKIVDAKFAMPKPKPAEADASHVIDSGYVCLDMPEYPGEHDDITIVFGSEVERNHFTQALPAPVKGASRMGSIKR</sequence>
<evidence type="ECO:0000313" key="7">
    <source>
        <dbReference type="Proteomes" id="UP001629113"/>
    </source>
</evidence>
<feature type="domain" description="DUF7612" evidence="3">
    <location>
        <begin position="365"/>
        <end position="496"/>
    </location>
</feature>
<dbReference type="InterPro" id="IPR056030">
    <property type="entry name" value="DUF7611"/>
</dbReference>
<evidence type="ECO:0000259" key="3">
    <source>
        <dbReference type="Pfam" id="PF24587"/>
    </source>
</evidence>
<dbReference type="InterPro" id="IPR056032">
    <property type="entry name" value="DUF7613"/>
</dbReference>